<evidence type="ECO:0000313" key="2">
    <source>
        <dbReference type="EMBL" id="CAD8190208.1"/>
    </source>
</evidence>
<dbReference type="AlphaFoldDB" id="A0A8S1WJT1"/>
<reference evidence="2" key="1">
    <citation type="submission" date="2021-01" db="EMBL/GenBank/DDBJ databases">
        <authorList>
            <consortium name="Genoscope - CEA"/>
            <person name="William W."/>
        </authorList>
    </citation>
    <scope>NUCLEOTIDE SEQUENCE</scope>
</reference>
<keyword evidence="3" id="KW-1185">Reference proteome</keyword>
<organism evidence="2 3">
    <name type="scientific">Paramecium octaurelia</name>
    <dbReference type="NCBI Taxonomy" id="43137"/>
    <lineage>
        <taxon>Eukaryota</taxon>
        <taxon>Sar</taxon>
        <taxon>Alveolata</taxon>
        <taxon>Ciliophora</taxon>
        <taxon>Intramacronucleata</taxon>
        <taxon>Oligohymenophorea</taxon>
        <taxon>Peniculida</taxon>
        <taxon>Parameciidae</taxon>
        <taxon>Paramecium</taxon>
    </lineage>
</organism>
<keyword evidence="1" id="KW-0812">Transmembrane</keyword>
<sequence>MPHFVLTSSIFMLGLALILVLLTSIVIVLYEIHKASKKRF</sequence>
<feature type="transmembrane region" description="Helical" evidence="1">
    <location>
        <begin position="6"/>
        <end position="30"/>
    </location>
</feature>
<evidence type="ECO:0000256" key="1">
    <source>
        <dbReference type="SAM" id="Phobius"/>
    </source>
</evidence>
<accession>A0A8S1WJT1</accession>
<proteinExistence type="predicted"/>
<keyword evidence="1" id="KW-1133">Transmembrane helix</keyword>
<dbReference type="Proteomes" id="UP000683925">
    <property type="component" value="Unassembled WGS sequence"/>
</dbReference>
<comment type="caution">
    <text evidence="2">The sequence shown here is derived from an EMBL/GenBank/DDBJ whole genome shotgun (WGS) entry which is preliminary data.</text>
</comment>
<keyword evidence="1" id="KW-0472">Membrane</keyword>
<protein>
    <submittedName>
        <fullName evidence="2">Uncharacterized protein</fullName>
    </submittedName>
</protein>
<evidence type="ECO:0000313" key="3">
    <source>
        <dbReference type="Proteomes" id="UP000683925"/>
    </source>
</evidence>
<name>A0A8S1WJT1_PAROT</name>
<dbReference type="EMBL" id="CAJJDP010000096">
    <property type="protein sequence ID" value="CAD8190208.1"/>
    <property type="molecule type" value="Genomic_DNA"/>
</dbReference>
<gene>
    <name evidence="2" type="ORF">POCTA_138.1.T0970018</name>
</gene>